<name>A0A1M7BQP4_9RHOB</name>
<reference evidence="3" key="1">
    <citation type="submission" date="2016-11" db="EMBL/GenBank/DDBJ databases">
        <authorList>
            <person name="Varghese N."/>
            <person name="Submissions S."/>
        </authorList>
    </citation>
    <scope>NUCLEOTIDE SEQUENCE [LARGE SCALE GENOMIC DNA]</scope>
    <source>
        <strain evidence="3">DSM 29327</strain>
    </source>
</reference>
<dbReference type="OrthoDB" id="7877213at2"/>
<proteinExistence type="predicted"/>
<gene>
    <name evidence="2" type="ORF">SAMN05444414_12043</name>
</gene>
<protein>
    <submittedName>
        <fullName evidence="2">Uncharacterized protein</fullName>
    </submittedName>
</protein>
<dbReference type="EMBL" id="FRBN01000020">
    <property type="protein sequence ID" value="SHL57358.1"/>
    <property type="molecule type" value="Genomic_DNA"/>
</dbReference>
<feature type="region of interest" description="Disordered" evidence="1">
    <location>
        <begin position="1"/>
        <end position="25"/>
    </location>
</feature>
<accession>A0A1M7BQP4</accession>
<dbReference type="AlphaFoldDB" id="A0A1M7BQP4"/>
<sequence>MGEGDRNQKGTWQFAPGGRGVSSRVMSPRRDLASELQKYLHVLGPMPKRSLEIFADLGLSDDEIGRYFRMPCKRVTELREIWKIDGHT</sequence>
<evidence type="ECO:0000313" key="3">
    <source>
        <dbReference type="Proteomes" id="UP000184191"/>
    </source>
</evidence>
<dbReference type="Proteomes" id="UP000184191">
    <property type="component" value="Unassembled WGS sequence"/>
</dbReference>
<keyword evidence="3" id="KW-1185">Reference proteome</keyword>
<organism evidence="2 3">
    <name type="scientific">Roseovarius marisflavi</name>
    <dbReference type="NCBI Taxonomy" id="1054996"/>
    <lineage>
        <taxon>Bacteria</taxon>
        <taxon>Pseudomonadati</taxon>
        <taxon>Pseudomonadota</taxon>
        <taxon>Alphaproteobacteria</taxon>
        <taxon>Rhodobacterales</taxon>
        <taxon>Roseobacteraceae</taxon>
        <taxon>Roseovarius</taxon>
    </lineage>
</organism>
<evidence type="ECO:0000256" key="1">
    <source>
        <dbReference type="SAM" id="MobiDB-lite"/>
    </source>
</evidence>
<evidence type="ECO:0000313" key="2">
    <source>
        <dbReference type="EMBL" id="SHL57358.1"/>
    </source>
</evidence>